<proteinExistence type="predicted"/>
<dbReference type="GO" id="GO:0008794">
    <property type="term" value="F:arsenate reductase (glutaredoxin) activity"/>
    <property type="evidence" value="ECO:0007669"/>
    <property type="project" value="UniProtKB-EC"/>
</dbReference>
<dbReference type="Pfam" id="PF01451">
    <property type="entry name" value="LMWPc"/>
    <property type="match status" value="1"/>
</dbReference>
<dbReference type="SUPFAM" id="SSF52788">
    <property type="entry name" value="Phosphotyrosine protein phosphatases I"/>
    <property type="match status" value="1"/>
</dbReference>
<dbReference type="OrthoDB" id="9799372at2"/>
<dbReference type="EMBL" id="CP011541">
    <property type="protein sequence ID" value="AKK02228.1"/>
    <property type="molecule type" value="Genomic_DNA"/>
</dbReference>
<dbReference type="KEGG" id="cei:CEPID_01715"/>
<dbReference type="SMART" id="SM00226">
    <property type="entry name" value="LMWPc"/>
    <property type="match status" value="1"/>
</dbReference>
<protein>
    <submittedName>
        <fullName evidence="2">Protein-tyrosine-phosphatase</fullName>
        <ecNumber evidence="2">1.20.4.1</ecNumber>
    </submittedName>
</protein>
<evidence type="ECO:0000313" key="2">
    <source>
        <dbReference type="EMBL" id="AKK02228.1"/>
    </source>
</evidence>
<keyword evidence="3" id="KW-1185">Reference proteome</keyword>
<keyword evidence="2" id="KW-0560">Oxidoreductase</keyword>
<evidence type="ECO:0000313" key="3">
    <source>
        <dbReference type="Proteomes" id="UP000035368"/>
    </source>
</evidence>
<dbReference type="EC" id="1.20.4.1" evidence="2"/>
<gene>
    <name evidence="2" type="ORF">CEPID_01715</name>
</gene>
<dbReference type="PATRIC" id="fig|1050174.4.peg.349"/>
<name>A0A0G3GRR7_9CORY</name>
<sequence length="124" mass="13386">MIVYVCVSNAGKSQMAEALHRLHSDIPAYSCGVKPKGSVNAESARAVEKLGATMGTVSKGLQDVPIREAQRVIVLGPDAQLPADITYERWLTDEPSLRGIEGEERMDLIAADIDARVRALLAEL</sequence>
<dbReference type="Gene3D" id="3.40.50.2300">
    <property type="match status" value="1"/>
</dbReference>
<dbReference type="AlphaFoldDB" id="A0A0G3GRR7"/>
<dbReference type="STRING" id="1050174.CEPID_01715"/>
<dbReference type="RefSeq" id="WP_047239485.1">
    <property type="nucleotide sequence ID" value="NZ_CP011541.1"/>
</dbReference>
<evidence type="ECO:0000259" key="1">
    <source>
        <dbReference type="SMART" id="SM00226"/>
    </source>
</evidence>
<accession>A0A0G3GRR7</accession>
<feature type="domain" description="Phosphotyrosine protein phosphatase I" evidence="1">
    <location>
        <begin position="1"/>
        <end position="123"/>
    </location>
</feature>
<dbReference type="Proteomes" id="UP000035368">
    <property type="component" value="Chromosome"/>
</dbReference>
<dbReference type="InterPro" id="IPR023485">
    <property type="entry name" value="Ptyr_pPase"/>
</dbReference>
<organism evidence="2 3">
    <name type="scientific">Corynebacterium epidermidicanis</name>
    <dbReference type="NCBI Taxonomy" id="1050174"/>
    <lineage>
        <taxon>Bacteria</taxon>
        <taxon>Bacillati</taxon>
        <taxon>Actinomycetota</taxon>
        <taxon>Actinomycetes</taxon>
        <taxon>Mycobacteriales</taxon>
        <taxon>Corynebacteriaceae</taxon>
        <taxon>Corynebacterium</taxon>
    </lineage>
</organism>
<dbReference type="InterPro" id="IPR036196">
    <property type="entry name" value="Ptyr_pPase_sf"/>
</dbReference>
<reference evidence="2 3" key="1">
    <citation type="submission" date="2015-05" db="EMBL/GenBank/DDBJ databases">
        <title>Complete genome sequence of Corynebacterium epidermidicanis DSM 45586, isolated from the skin of a dog suffering from pruritus.</title>
        <authorList>
            <person name="Ruckert C."/>
            <person name="Albersmeier A."/>
            <person name="Winkler A."/>
            <person name="Tauch A."/>
        </authorList>
    </citation>
    <scope>NUCLEOTIDE SEQUENCE [LARGE SCALE GENOMIC DNA]</scope>
    <source>
        <strain evidence="2 3">DSM 45586</strain>
    </source>
</reference>